<comment type="caution">
    <text evidence="2">The sequence shown here is derived from an EMBL/GenBank/DDBJ whole genome shotgun (WGS) entry which is preliminary data.</text>
</comment>
<protein>
    <submittedName>
        <fullName evidence="2">Uncharacterized protein</fullName>
    </submittedName>
</protein>
<feature type="region of interest" description="Disordered" evidence="1">
    <location>
        <begin position="74"/>
        <end position="111"/>
    </location>
</feature>
<name>A0AAW1QQX7_9CHLO</name>
<dbReference type="Proteomes" id="UP001489004">
    <property type="component" value="Unassembled WGS sequence"/>
</dbReference>
<dbReference type="EMBL" id="JALJOR010000002">
    <property type="protein sequence ID" value="KAK9823487.1"/>
    <property type="molecule type" value="Genomic_DNA"/>
</dbReference>
<accession>A0AAW1QQX7</accession>
<feature type="compositionally biased region" description="Polar residues" evidence="1">
    <location>
        <begin position="12"/>
        <end position="26"/>
    </location>
</feature>
<reference evidence="2 3" key="1">
    <citation type="journal article" date="2024" name="Nat. Commun.">
        <title>Phylogenomics reveals the evolutionary origins of lichenization in chlorophyte algae.</title>
        <authorList>
            <person name="Puginier C."/>
            <person name="Libourel C."/>
            <person name="Otte J."/>
            <person name="Skaloud P."/>
            <person name="Haon M."/>
            <person name="Grisel S."/>
            <person name="Petersen M."/>
            <person name="Berrin J.G."/>
            <person name="Delaux P.M."/>
            <person name="Dal Grande F."/>
            <person name="Keller J."/>
        </authorList>
    </citation>
    <scope>NUCLEOTIDE SEQUENCE [LARGE SCALE GENOMIC DNA]</scope>
    <source>
        <strain evidence="2 3">SAG 2043</strain>
    </source>
</reference>
<organism evidence="2 3">
    <name type="scientific">[Myrmecia] bisecta</name>
    <dbReference type="NCBI Taxonomy" id="41462"/>
    <lineage>
        <taxon>Eukaryota</taxon>
        <taxon>Viridiplantae</taxon>
        <taxon>Chlorophyta</taxon>
        <taxon>core chlorophytes</taxon>
        <taxon>Trebouxiophyceae</taxon>
        <taxon>Trebouxiales</taxon>
        <taxon>Trebouxiaceae</taxon>
        <taxon>Myrmecia</taxon>
    </lineage>
</organism>
<proteinExistence type="predicted"/>
<evidence type="ECO:0000256" key="1">
    <source>
        <dbReference type="SAM" id="MobiDB-lite"/>
    </source>
</evidence>
<feature type="region of interest" description="Disordered" evidence="1">
    <location>
        <begin position="41"/>
        <end position="61"/>
    </location>
</feature>
<gene>
    <name evidence="2" type="ORF">WJX72_003100</name>
</gene>
<dbReference type="AlphaFoldDB" id="A0AAW1QQX7"/>
<evidence type="ECO:0000313" key="3">
    <source>
        <dbReference type="Proteomes" id="UP001489004"/>
    </source>
</evidence>
<evidence type="ECO:0000313" key="2">
    <source>
        <dbReference type="EMBL" id="KAK9823487.1"/>
    </source>
</evidence>
<keyword evidence="3" id="KW-1185">Reference proteome</keyword>
<sequence length="111" mass="12407">MTAESCARRGSSRQPSKPHQTTTSFCRSPCQLTRGLLKHSVEKPEWSPWSRQAPSPAQGTSAVRLLRLSRNTLPNVLRRPANRHATTSERSGGWRRTAERLQAPVHAPEQS</sequence>
<feature type="compositionally biased region" description="Polar residues" evidence="1">
    <location>
        <begin position="49"/>
        <end position="61"/>
    </location>
</feature>
<feature type="region of interest" description="Disordered" evidence="1">
    <location>
        <begin position="1"/>
        <end position="26"/>
    </location>
</feature>